<dbReference type="AlphaFoldDB" id="A0A8H5FGX7"/>
<dbReference type="PANTHER" id="PTHR47718:SF3">
    <property type="entry name" value="PROTEIN FAR1-RELATED SEQUENCE 5-LIKE"/>
    <property type="match status" value="1"/>
</dbReference>
<dbReference type="OrthoDB" id="3032185at2759"/>
<organism evidence="2 3">
    <name type="scientific">Tetrapyrgos nigripes</name>
    <dbReference type="NCBI Taxonomy" id="182062"/>
    <lineage>
        <taxon>Eukaryota</taxon>
        <taxon>Fungi</taxon>
        <taxon>Dikarya</taxon>
        <taxon>Basidiomycota</taxon>
        <taxon>Agaricomycotina</taxon>
        <taxon>Agaricomycetes</taxon>
        <taxon>Agaricomycetidae</taxon>
        <taxon>Agaricales</taxon>
        <taxon>Marasmiineae</taxon>
        <taxon>Marasmiaceae</taxon>
        <taxon>Tetrapyrgos</taxon>
    </lineage>
</organism>
<dbReference type="PANTHER" id="PTHR47718">
    <property type="entry name" value="OS01G0519700 PROTEIN"/>
    <property type="match status" value="1"/>
</dbReference>
<gene>
    <name evidence="2" type="ORF">D9758_015857</name>
</gene>
<feature type="domain" description="MULE transposase" evidence="1">
    <location>
        <begin position="68"/>
        <end position="163"/>
    </location>
</feature>
<accession>A0A8H5FGX7</accession>
<evidence type="ECO:0000313" key="2">
    <source>
        <dbReference type="EMBL" id="KAF5336805.1"/>
    </source>
</evidence>
<dbReference type="Proteomes" id="UP000559256">
    <property type="component" value="Unassembled WGS sequence"/>
</dbReference>
<dbReference type="EMBL" id="JAACJM010000220">
    <property type="protein sequence ID" value="KAF5336805.1"/>
    <property type="molecule type" value="Genomic_DNA"/>
</dbReference>
<evidence type="ECO:0000259" key="1">
    <source>
        <dbReference type="Pfam" id="PF10551"/>
    </source>
</evidence>
<dbReference type="Pfam" id="PF10551">
    <property type="entry name" value="MULE"/>
    <property type="match status" value="1"/>
</dbReference>
<evidence type="ECO:0000313" key="3">
    <source>
        <dbReference type="Proteomes" id="UP000559256"/>
    </source>
</evidence>
<name>A0A8H5FGX7_9AGAR</name>
<comment type="caution">
    <text evidence="2">The sequence shown here is derived from an EMBL/GenBank/DDBJ whole genome shotgun (WGS) entry which is preliminary data.</text>
</comment>
<reference evidence="2 3" key="1">
    <citation type="journal article" date="2020" name="ISME J.">
        <title>Uncovering the hidden diversity of litter-decomposition mechanisms in mushroom-forming fungi.</title>
        <authorList>
            <person name="Floudas D."/>
            <person name="Bentzer J."/>
            <person name="Ahren D."/>
            <person name="Johansson T."/>
            <person name="Persson P."/>
            <person name="Tunlid A."/>
        </authorList>
    </citation>
    <scope>NUCLEOTIDE SEQUENCE [LARGE SCALE GENOMIC DNA]</scope>
    <source>
        <strain evidence="2 3">CBS 291.85</strain>
    </source>
</reference>
<protein>
    <recommendedName>
        <fullName evidence="1">MULE transposase domain-containing protein</fullName>
    </recommendedName>
</protein>
<proteinExistence type="predicted"/>
<sequence length="223" mass="25868">MNTARKEAHNEVDALGGKVHAIISNLEDKVRADPGWRYHIHVDPSRTVTAVFWQSPLQVDLAKRYSDVLLHDNSYKHVNCNYPLNTGIILDGFNHSCNVWYCFHRNEDIESFIWVLNCYLGNESHGDTITPPKVFVSEQHQSVIASVRDLLPFTFHVYCLHHLEGNVDTNLRLLLGALWQDFNRDFWQAYRAVSPDQFEALWQHLVNQYPAAQEYLQGDLYES</sequence>
<keyword evidence="3" id="KW-1185">Reference proteome</keyword>
<dbReference type="InterPro" id="IPR018289">
    <property type="entry name" value="MULE_transposase_dom"/>
</dbReference>